<dbReference type="PANTHER" id="PTHR30146">
    <property type="entry name" value="LACI-RELATED TRANSCRIPTIONAL REPRESSOR"/>
    <property type="match status" value="1"/>
</dbReference>
<dbReference type="Gene3D" id="3.40.50.2300">
    <property type="match status" value="2"/>
</dbReference>
<name>A0A1C4YCE1_MICVI</name>
<sequence length="385" mass="42040">MTGNDGLDSFPQGTKFRALAAHLRQQIAEGRWSVDARLPTEQEFAQTHEVGINTVRRAINLLVDEGLVRRRQGSGTYVVAIPAQVGRSARFVGVLVPSTSYFYPRVIEGIERVMTAAGVRIILSSSEYDPDLEAQQTNQLLAADVDGLLLVPNLHLIENPQRYVDRLHRLPVPYVLVERRPPDPAPDDATPYVCTNHLGGGYAAVRHFVELGHQRIGHLGRIRTATADMVAEGFDRAVRDLNLPRIPAAVVRREEWSPDELAAYAQTCKDNEITAVFCLGDRDAAGLLPHARRLGLTVPDRLAVIAYDDEVADLGEVPLTAISPPKTEVGKLAAEVLLRRIEQGVSAAVHQIQLQPRLAIRASCGAAARDRSSVTGRRPGAPSGR</sequence>
<keyword evidence="2 5" id="KW-0238">DNA-binding</keyword>
<protein>
    <submittedName>
        <fullName evidence="5">DNA-binding transcriptional regulator, LacI/PurR family</fullName>
    </submittedName>
</protein>
<feature type="domain" description="HTH gntR-type" evidence="4">
    <location>
        <begin position="13"/>
        <end position="81"/>
    </location>
</feature>
<gene>
    <name evidence="5" type="ORF">GA0074695_4103</name>
</gene>
<dbReference type="InterPro" id="IPR036388">
    <property type="entry name" value="WH-like_DNA-bd_sf"/>
</dbReference>
<dbReference type="RefSeq" id="WP_089007683.1">
    <property type="nucleotide sequence ID" value="NZ_LT607411.1"/>
</dbReference>
<evidence type="ECO:0000256" key="3">
    <source>
        <dbReference type="ARBA" id="ARBA00023163"/>
    </source>
</evidence>
<evidence type="ECO:0000256" key="2">
    <source>
        <dbReference type="ARBA" id="ARBA00023125"/>
    </source>
</evidence>
<proteinExistence type="predicted"/>
<dbReference type="InterPro" id="IPR036390">
    <property type="entry name" value="WH_DNA-bd_sf"/>
</dbReference>
<dbReference type="GO" id="GO:0003700">
    <property type="term" value="F:DNA-binding transcription factor activity"/>
    <property type="evidence" value="ECO:0007669"/>
    <property type="project" value="InterPro"/>
</dbReference>
<dbReference type="Pfam" id="PF13377">
    <property type="entry name" value="Peripla_BP_3"/>
    <property type="match status" value="1"/>
</dbReference>
<dbReference type="InterPro" id="IPR000524">
    <property type="entry name" value="Tscrpt_reg_HTH_GntR"/>
</dbReference>
<organism evidence="5 6">
    <name type="scientific">Micromonospora viridifaciens</name>
    <dbReference type="NCBI Taxonomy" id="1881"/>
    <lineage>
        <taxon>Bacteria</taxon>
        <taxon>Bacillati</taxon>
        <taxon>Actinomycetota</taxon>
        <taxon>Actinomycetes</taxon>
        <taxon>Micromonosporales</taxon>
        <taxon>Micromonosporaceae</taxon>
        <taxon>Micromonospora</taxon>
    </lineage>
</organism>
<dbReference type="SUPFAM" id="SSF53822">
    <property type="entry name" value="Periplasmic binding protein-like I"/>
    <property type="match status" value="1"/>
</dbReference>
<dbReference type="GO" id="GO:0000976">
    <property type="term" value="F:transcription cis-regulatory region binding"/>
    <property type="evidence" value="ECO:0007669"/>
    <property type="project" value="TreeGrafter"/>
</dbReference>
<dbReference type="EMBL" id="LT607411">
    <property type="protein sequence ID" value="SCF18393.1"/>
    <property type="molecule type" value="Genomic_DNA"/>
</dbReference>
<evidence type="ECO:0000256" key="1">
    <source>
        <dbReference type="ARBA" id="ARBA00023015"/>
    </source>
</evidence>
<dbReference type="SUPFAM" id="SSF46785">
    <property type="entry name" value="Winged helix' DNA-binding domain"/>
    <property type="match status" value="1"/>
</dbReference>
<dbReference type="Pfam" id="PF00392">
    <property type="entry name" value="GntR"/>
    <property type="match status" value="1"/>
</dbReference>
<reference evidence="6" key="1">
    <citation type="submission" date="2016-06" db="EMBL/GenBank/DDBJ databases">
        <authorList>
            <person name="Varghese N."/>
            <person name="Submissions Spin"/>
        </authorList>
    </citation>
    <scope>NUCLEOTIDE SEQUENCE [LARGE SCALE GENOMIC DNA]</scope>
    <source>
        <strain evidence="6">DSM 43909</strain>
    </source>
</reference>
<dbReference type="InterPro" id="IPR046335">
    <property type="entry name" value="LacI/GalR-like_sensor"/>
</dbReference>
<dbReference type="AlphaFoldDB" id="A0A1C4YCE1"/>
<evidence type="ECO:0000313" key="5">
    <source>
        <dbReference type="EMBL" id="SCF18393.1"/>
    </source>
</evidence>
<dbReference type="OrthoDB" id="3252280at2"/>
<evidence type="ECO:0000313" key="6">
    <source>
        <dbReference type="Proteomes" id="UP000198242"/>
    </source>
</evidence>
<dbReference type="PROSITE" id="PS50949">
    <property type="entry name" value="HTH_GNTR"/>
    <property type="match status" value="1"/>
</dbReference>
<dbReference type="CDD" id="cd07377">
    <property type="entry name" value="WHTH_GntR"/>
    <property type="match status" value="1"/>
</dbReference>
<dbReference type="Proteomes" id="UP000198242">
    <property type="component" value="Chromosome I"/>
</dbReference>
<dbReference type="PANTHER" id="PTHR30146:SF109">
    <property type="entry name" value="HTH-TYPE TRANSCRIPTIONAL REGULATOR GALS"/>
    <property type="match status" value="1"/>
</dbReference>
<dbReference type="SMART" id="SM00345">
    <property type="entry name" value="HTH_GNTR"/>
    <property type="match status" value="1"/>
</dbReference>
<keyword evidence="6" id="KW-1185">Reference proteome</keyword>
<dbReference type="InterPro" id="IPR028082">
    <property type="entry name" value="Peripla_BP_I"/>
</dbReference>
<keyword evidence="1" id="KW-0805">Transcription regulation</keyword>
<accession>A0A1C4YCE1</accession>
<evidence type="ECO:0000259" key="4">
    <source>
        <dbReference type="PROSITE" id="PS50949"/>
    </source>
</evidence>
<dbReference type="Gene3D" id="1.10.10.10">
    <property type="entry name" value="Winged helix-like DNA-binding domain superfamily/Winged helix DNA-binding domain"/>
    <property type="match status" value="1"/>
</dbReference>
<keyword evidence="3" id="KW-0804">Transcription</keyword>